<dbReference type="Proteomes" id="UP000623467">
    <property type="component" value="Unassembled WGS sequence"/>
</dbReference>
<comment type="caution">
    <text evidence="2">The sequence shown here is derived from an EMBL/GenBank/DDBJ whole genome shotgun (WGS) entry which is preliminary data.</text>
</comment>
<keyword evidence="1" id="KW-0812">Transmembrane</keyword>
<evidence type="ECO:0000313" key="2">
    <source>
        <dbReference type="EMBL" id="KAF7357226.1"/>
    </source>
</evidence>
<name>A0A8H6YEH8_9AGAR</name>
<proteinExistence type="predicted"/>
<reference evidence="2" key="1">
    <citation type="submission" date="2020-05" db="EMBL/GenBank/DDBJ databases">
        <title>Mycena genomes resolve the evolution of fungal bioluminescence.</title>
        <authorList>
            <person name="Tsai I.J."/>
        </authorList>
    </citation>
    <scope>NUCLEOTIDE SEQUENCE</scope>
    <source>
        <strain evidence="2">160909Yilan</strain>
    </source>
</reference>
<keyword evidence="3" id="KW-1185">Reference proteome</keyword>
<dbReference type="OrthoDB" id="3346544at2759"/>
<feature type="transmembrane region" description="Helical" evidence="1">
    <location>
        <begin position="54"/>
        <end position="71"/>
    </location>
</feature>
<gene>
    <name evidence="2" type="ORF">MSAN_01317500</name>
</gene>
<keyword evidence="1" id="KW-0472">Membrane</keyword>
<protein>
    <submittedName>
        <fullName evidence="2">Uncharacterized protein</fullName>
    </submittedName>
</protein>
<dbReference type="AlphaFoldDB" id="A0A8H6YEH8"/>
<organism evidence="2 3">
    <name type="scientific">Mycena sanguinolenta</name>
    <dbReference type="NCBI Taxonomy" id="230812"/>
    <lineage>
        <taxon>Eukaryota</taxon>
        <taxon>Fungi</taxon>
        <taxon>Dikarya</taxon>
        <taxon>Basidiomycota</taxon>
        <taxon>Agaricomycotina</taxon>
        <taxon>Agaricomycetes</taxon>
        <taxon>Agaricomycetidae</taxon>
        <taxon>Agaricales</taxon>
        <taxon>Marasmiineae</taxon>
        <taxon>Mycenaceae</taxon>
        <taxon>Mycena</taxon>
    </lineage>
</organism>
<keyword evidence="1" id="KW-1133">Transmembrane helix</keyword>
<accession>A0A8H6YEH8</accession>
<dbReference type="EMBL" id="JACAZH010000010">
    <property type="protein sequence ID" value="KAF7357226.1"/>
    <property type="molecule type" value="Genomic_DNA"/>
</dbReference>
<feature type="transmembrane region" description="Helical" evidence="1">
    <location>
        <begin position="20"/>
        <end position="42"/>
    </location>
</feature>
<evidence type="ECO:0000256" key="1">
    <source>
        <dbReference type="SAM" id="Phobius"/>
    </source>
</evidence>
<evidence type="ECO:0000313" key="3">
    <source>
        <dbReference type="Proteomes" id="UP000623467"/>
    </source>
</evidence>
<sequence length="88" mass="9833">MCIHQYPLEKIFLVSAWLEAMLYGMFFCGFWLSVYIKIAAAVRNGRSRAAHNPVMSAGSVLMFVVATLNVGEESLAPTKIDPRRTLQP</sequence>